<protein>
    <submittedName>
        <fullName evidence="1">Uncharacterized protein</fullName>
    </submittedName>
</protein>
<dbReference type="EMBL" id="JAKJXH010000011">
    <property type="protein sequence ID" value="MCF7543105.1"/>
    <property type="molecule type" value="Genomic_DNA"/>
</dbReference>
<name>A0ABS9I5P0_9PSED</name>
<dbReference type="Proteomes" id="UP001162905">
    <property type="component" value="Unassembled WGS sequence"/>
</dbReference>
<evidence type="ECO:0000313" key="2">
    <source>
        <dbReference type="Proteomes" id="UP001162905"/>
    </source>
</evidence>
<reference evidence="1" key="1">
    <citation type="submission" date="2022-01" db="EMBL/GenBank/DDBJ databases">
        <title>Pseudomonas sp. nov. isolated from Antarctic regolith.</title>
        <authorList>
            <person name="Novakova D."/>
            <person name="Sedlar K."/>
        </authorList>
    </citation>
    <scope>NUCLEOTIDE SEQUENCE</scope>
    <source>
        <strain evidence="1">P2647</strain>
    </source>
</reference>
<dbReference type="RefSeq" id="WP_237252443.1">
    <property type="nucleotide sequence ID" value="NZ_JAKJXH010000011.1"/>
</dbReference>
<evidence type="ECO:0000313" key="1">
    <source>
        <dbReference type="EMBL" id="MCF7543105.1"/>
    </source>
</evidence>
<organism evidence="1 2">
    <name type="scientific">Pseudomonas petrae</name>
    <dbReference type="NCBI Taxonomy" id="2912190"/>
    <lineage>
        <taxon>Bacteria</taxon>
        <taxon>Pseudomonadati</taxon>
        <taxon>Pseudomonadota</taxon>
        <taxon>Gammaproteobacteria</taxon>
        <taxon>Pseudomonadales</taxon>
        <taxon>Pseudomonadaceae</taxon>
        <taxon>Pseudomonas</taxon>
    </lineage>
</organism>
<comment type="caution">
    <text evidence="1">The sequence shown here is derived from an EMBL/GenBank/DDBJ whole genome shotgun (WGS) entry which is preliminary data.</text>
</comment>
<keyword evidence="2" id="KW-1185">Reference proteome</keyword>
<sequence length="245" mass="27578">MTPDSGLAFEHGWNTVISLDETLCPAIFNQLRNEIDLSIAHKIDRGLESRLGKCTRAAVLEMKEFQDMQWEQLKLDEHQDLALSMLIQHSLGSERYEALFKKDADSATQKGNLHFVNEAKQKLDKLISQHNIILISKNSYSEFLGRDRKNKVPEDRIVAWIPGNVAALTSSDELCPHLALKDYEDGILAPVNNDLTAVENRQGNLYGFPKLHGDTPYLINAGSAGVRVERKGENSPVYVCEIDYK</sequence>
<gene>
    <name evidence="1" type="ORF">L4G47_12835</name>
</gene>
<proteinExistence type="predicted"/>
<accession>A0ABS9I5P0</accession>